<dbReference type="PANTHER" id="PTHR30435:SF19">
    <property type="entry name" value="FLAGELLAR BASAL-BODY ROD PROTEIN FLGG"/>
    <property type="match status" value="1"/>
</dbReference>
<dbReference type="EMBL" id="AP019860">
    <property type="protein sequence ID" value="BBM84988.1"/>
    <property type="molecule type" value="Genomic_DNA"/>
</dbReference>
<evidence type="ECO:0000259" key="4">
    <source>
        <dbReference type="Pfam" id="PF06429"/>
    </source>
</evidence>
<comment type="subcellular location">
    <subcellularLocation>
        <location evidence="1">Bacterial flagellum basal body</location>
    </subcellularLocation>
</comment>
<comment type="similarity">
    <text evidence="2">Belongs to the flagella basal body rod proteins family.</text>
</comment>
<organism evidence="6 7">
    <name type="scientific">Uabimicrobium amorphum</name>
    <dbReference type="NCBI Taxonomy" id="2596890"/>
    <lineage>
        <taxon>Bacteria</taxon>
        <taxon>Pseudomonadati</taxon>
        <taxon>Planctomycetota</taxon>
        <taxon>Candidatus Uabimicrobiia</taxon>
        <taxon>Candidatus Uabimicrobiales</taxon>
        <taxon>Candidatus Uabimicrobiaceae</taxon>
        <taxon>Candidatus Uabimicrobium</taxon>
    </lineage>
</organism>
<evidence type="ECO:0000256" key="2">
    <source>
        <dbReference type="ARBA" id="ARBA00009677"/>
    </source>
</evidence>
<feature type="domain" description="Flagellar basal-body/hook protein C-terminal" evidence="4">
    <location>
        <begin position="184"/>
        <end position="227"/>
    </location>
</feature>
<dbReference type="PANTHER" id="PTHR30435">
    <property type="entry name" value="FLAGELLAR PROTEIN"/>
    <property type="match status" value="1"/>
</dbReference>
<keyword evidence="6" id="KW-0969">Cilium</keyword>
<dbReference type="Pfam" id="PF06429">
    <property type="entry name" value="Flg_bbr_C"/>
    <property type="match status" value="1"/>
</dbReference>
<name>A0A5S9IN71_UABAM</name>
<keyword evidence="6" id="KW-0282">Flagellum</keyword>
<dbReference type="GO" id="GO:0009425">
    <property type="term" value="C:bacterial-type flagellum basal body"/>
    <property type="evidence" value="ECO:0007669"/>
    <property type="project" value="UniProtKB-SubCell"/>
</dbReference>
<sequence>MDNTLYLLAGSMDSAAQNQQRLAKNLSNTSSPGFKEVFTRVESETSSGEIPYSQNFLSFSQGSVVSDEDPHSFAISGDGFIEVVKDDEVAYVRSGYLYVNNNNELTTSEGRVVQGIDGAIIVPQGQQAQIKISEEGVIQAGERELGTLKLMQFSEPHKLINEGGTFWNPAKVEANVDKDSRVLQGHIEKSTVNNFTSMKDLVANMRYFETINKVTQTVDRSWQNLLQNGR</sequence>
<keyword evidence="7" id="KW-1185">Reference proteome</keyword>
<dbReference type="GO" id="GO:0071978">
    <property type="term" value="P:bacterial-type flagellum-dependent swarming motility"/>
    <property type="evidence" value="ECO:0007669"/>
    <property type="project" value="TreeGrafter"/>
</dbReference>
<evidence type="ECO:0000313" key="6">
    <source>
        <dbReference type="EMBL" id="BBM84988.1"/>
    </source>
</evidence>
<keyword evidence="6" id="KW-0966">Cell projection</keyword>
<dbReference type="InterPro" id="IPR037925">
    <property type="entry name" value="FlgE/F/G-like"/>
</dbReference>
<gene>
    <name evidence="6" type="ORF">UABAM_03351</name>
</gene>
<dbReference type="Pfam" id="PF22692">
    <property type="entry name" value="LlgE_F_G_D1"/>
    <property type="match status" value="1"/>
</dbReference>
<dbReference type="InterPro" id="IPR053967">
    <property type="entry name" value="LlgE_F_G-like_D1"/>
</dbReference>
<dbReference type="OrthoDB" id="9804559at2"/>
<dbReference type="AlphaFoldDB" id="A0A5S9IN71"/>
<dbReference type="RefSeq" id="WP_151969112.1">
    <property type="nucleotide sequence ID" value="NZ_AP019860.1"/>
</dbReference>
<feature type="domain" description="Flagellar hook protein FlgE/F/G-like D1" evidence="5">
    <location>
        <begin position="74"/>
        <end position="140"/>
    </location>
</feature>
<evidence type="ECO:0000313" key="7">
    <source>
        <dbReference type="Proteomes" id="UP000326354"/>
    </source>
</evidence>
<evidence type="ECO:0000256" key="3">
    <source>
        <dbReference type="ARBA" id="ARBA00023143"/>
    </source>
</evidence>
<dbReference type="InterPro" id="IPR010930">
    <property type="entry name" value="Flg_bb/hook_C_dom"/>
</dbReference>
<dbReference type="SUPFAM" id="SSF117143">
    <property type="entry name" value="Flagellar hook protein flgE"/>
    <property type="match status" value="1"/>
</dbReference>
<dbReference type="KEGG" id="uam:UABAM_03351"/>
<protein>
    <submittedName>
        <fullName evidence="6">Flagellar basal-body rod protein FlgF</fullName>
    </submittedName>
</protein>
<evidence type="ECO:0000256" key="1">
    <source>
        <dbReference type="ARBA" id="ARBA00004117"/>
    </source>
</evidence>
<keyword evidence="3" id="KW-0975">Bacterial flagellum</keyword>
<proteinExistence type="inferred from homology"/>
<reference evidence="6 7" key="1">
    <citation type="submission" date="2019-08" db="EMBL/GenBank/DDBJ databases">
        <title>Complete genome sequence of Candidatus Uab amorphum.</title>
        <authorList>
            <person name="Shiratori T."/>
            <person name="Suzuki S."/>
            <person name="Kakizawa Y."/>
            <person name="Ishida K."/>
        </authorList>
    </citation>
    <scope>NUCLEOTIDE SEQUENCE [LARGE SCALE GENOMIC DNA]</scope>
    <source>
        <strain evidence="6 7">SRT547</strain>
    </source>
</reference>
<dbReference type="Proteomes" id="UP000326354">
    <property type="component" value="Chromosome"/>
</dbReference>
<accession>A0A5S9IN71</accession>
<evidence type="ECO:0000259" key="5">
    <source>
        <dbReference type="Pfam" id="PF22692"/>
    </source>
</evidence>